<sequence>MSWSIEEAIAYYRQQGAPQDQGMLIELLREVQRESKGILSPGQTGRIAAALGIKETLLLALIRRIPDLRLGDEHLLELCTGPNCGKCRKLADFVRQNCQGHPGLQVKAIPCMRQCQKGPNLRFDGQVYHGADEALVRRLLDD</sequence>
<protein>
    <submittedName>
        <fullName evidence="1">NAD(P)H-dependent oxidoreductase subunit E</fullName>
    </submittedName>
</protein>
<reference evidence="1" key="2">
    <citation type="journal article" date="2021" name="PeerJ">
        <title>Extensive microbial diversity within the chicken gut microbiome revealed by metagenomics and culture.</title>
        <authorList>
            <person name="Gilroy R."/>
            <person name="Ravi A."/>
            <person name="Getino M."/>
            <person name="Pursley I."/>
            <person name="Horton D.L."/>
            <person name="Alikhan N.F."/>
            <person name="Baker D."/>
            <person name="Gharbi K."/>
            <person name="Hall N."/>
            <person name="Watson M."/>
            <person name="Adriaenssens E.M."/>
            <person name="Foster-Nyarko E."/>
            <person name="Jarju S."/>
            <person name="Secka A."/>
            <person name="Antonio M."/>
            <person name="Oren A."/>
            <person name="Chaudhuri R.R."/>
            <person name="La Ragione R."/>
            <person name="Hildebrand F."/>
            <person name="Pallen M.J."/>
        </authorList>
    </citation>
    <scope>NUCLEOTIDE SEQUENCE</scope>
    <source>
        <strain evidence="1">ChiBcec6-7307</strain>
    </source>
</reference>
<comment type="caution">
    <text evidence="1">The sequence shown here is derived from an EMBL/GenBank/DDBJ whole genome shotgun (WGS) entry which is preliminary data.</text>
</comment>
<name>A0A9D1NYR0_9FIRM</name>
<evidence type="ECO:0000313" key="2">
    <source>
        <dbReference type="Proteomes" id="UP000886889"/>
    </source>
</evidence>
<dbReference type="CDD" id="cd02980">
    <property type="entry name" value="TRX_Fd_family"/>
    <property type="match status" value="1"/>
</dbReference>
<dbReference type="EMBL" id="DVOS01000044">
    <property type="protein sequence ID" value="HIV23310.1"/>
    <property type="molecule type" value="Genomic_DNA"/>
</dbReference>
<proteinExistence type="predicted"/>
<gene>
    <name evidence="1" type="ORF">IAC80_05160</name>
</gene>
<accession>A0A9D1NYR0</accession>
<dbReference type="Gene3D" id="3.40.30.10">
    <property type="entry name" value="Glutaredoxin"/>
    <property type="match status" value="1"/>
</dbReference>
<evidence type="ECO:0000313" key="1">
    <source>
        <dbReference type="EMBL" id="HIV23310.1"/>
    </source>
</evidence>
<organism evidence="1 2">
    <name type="scientific">Candidatus Merdiplasma excrementigallinarum</name>
    <dbReference type="NCBI Taxonomy" id="2840864"/>
    <lineage>
        <taxon>Bacteria</taxon>
        <taxon>Bacillati</taxon>
        <taxon>Bacillota</taxon>
        <taxon>Clostridia</taxon>
        <taxon>Lachnospirales</taxon>
        <taxon>Lachnospiraceae</taxon>
        <taxon>Lachnospiraceae incertae sedis</taxon>
        <taxon>Candidatus Merdiplasma</taxon>
    </lineage>
</organism>
<dbReference type="InterPro" id="IPR036249">
    <property type="entry name" value="Thioredoxin-like_sf"/>
</dbReference>
<dbReference type="SUPFAM" id="SSF52833">
    <property type="entry name" value="Thioredoxin-like"/>
    <property type="match status" value="1"/>
</dbReference>
<dbReference type="Proteomes" id="UP000886889">
    <property type="component" value="Unassembled WGS sequence"/>
</dbReference>
<reference evidence="1" key="1">
    <citation type="submission" date="2020-10" db="EMBL/GenBank/DDBJ databases">
        <authorList>
            <person name="Gilroy R."/>
        </authorList>
    </citation>
    <scope>NUCLEOTIDE SEQUENCE</scope>
    <source>
        <strain evidence="1">ChiBcec6-7307</strain>
    </source>
</reference>
<dbReference type="Pfam" id="PF01257">
    <property type="entry name" value="2Fe-2S_thioredx"/>
    <property type="match status" value="1"/>
</dbReference>
<dbReference type="AlphaFoldDB" id="A0A9D1NYR0"/>